<feature type="transmembrane region" description="Helical" evidence="1">
    <location>
        <begin position="12"/>
        <end position="33"/>
    </location>
</feature>
<keyword evidence="1" id="KW-1133">Transmembrane helix</keyword>
<sequence>MADAQFSTERKWRWFGRIMLAVMALVLLVITLMGG</sequence>
<reference evidence="2 3" key="1">
    <citation type="submission" date="2019-03" db="EMBL/GenBank/DDBJ databases">
        <title>Genomic Encyclopedia of Type Strains, Phase IV (KMG-IV): sequencing the most valuable type-strain genomes for metagenomic binning, comparative biology and taxonomic classification.</title>
        <authorList>
            <person name="Goeker M."/>
        </authorList>
    </citation>
    <scope>NUCLEOTIDE SEQUENCE [LARGE SCALE GENOMIC DNA]</scope>
    <source>
        <strain evidence="2 3">DSM 19345</strain>
    </source>
</reference>
<keyword evidence="1" id="KW-0472">Membrane</keyword>
<keyword evidence="3" id="KW-1185">Reference proteome</keyword>
<evidence type="ECO:0000313" key="3">
    <source>
        <dbReference type="Proteomes" id="UP000295678"/>
    </source>
</evidence>
<dbReference type="EMBL" id="SMAK01000004">
    <property type="protein sequence ID" value="TCT11413.1"/>
    <property type="molecule type" value="Genomic_DNA"/>
</dbReference>
<gene>
    <name evidence="2" type="ORF">EDC22_104172</name>
</gene>
<evidence type="ECO:0000313" key="2">
    <source>
        <dbReference type="EMBL" id="TCT11413.1"/>
    </source>
</evidence>
<comment type="caution">
    <text evidence="2">The sequence shown here is derived from an EMBL/GenBank/DDBJ whole genome shotgun (WGS) entry which is preliminary data.</text>
</comment>
<name>A0A4R3MEH8_9HYPH</name>
<organism evidence="2 3">
    <name type="scientific">Tepidamorphus gemmatus</name>
    <dbReference type="NCBI Taxonomy" id="747076"/>
    <lineage>
        <taxon>Bacteria</taxon>
        <taxon>Pseudomonadati</taxon>
        <taxon>Pseudomonadota</taxon>
        <taxon>Alphaproteobacteria</taxon>
        <taxon>Hyphomicrobiales</taxon>
        <taxon>Tepidamorphaceae</taxon>
        <taxon>Tepidamorphus</taxon>
    </lineage>
</organism>
<dbReference type="AlphaFoldDB" id="A0A4R3MEH8"/>
<protein>
    <submittedName>
        <fullName evidence="2">Uncharacterized protein</fullName>
    </submittedName>
</protein>
<proteinExistence type="predicted"/>
<keyword evidence="1" id="KW-0812">Transmembrane</keyword>
<dbReference type="Proteomes" id="UP000295678">
    <property type="component" value="Unassembled WGS sequence"/>
</dbReference>
<accession>A0A4R3MEH8</accession>
<evidence type="ECO:0000256" key="1">
    <source>
        <dbReference type="SAM" id="Phobius"/>
    </source>
</evidence>